<evidence type="ECO:0000313" key="1">
    <source>
        <dbReference type="EMBL" id="TFK98099.1"/>
    </source>
</evidence>
<dbReference type="Proteomes" id="UP000305067">
    <property type="component" value="Unassembled WGS sequence"/>
</dbReference>
<evidence type="ECO:0008006" key="3">
    <source>
        <dbReference type="Google" id="ProtNLM"/>
    </source>
</evidence>
<accession>A0A5C3QAL8</accession>
<keyword evidence="2" id="KW-1185">Reference proteome</keyword>
<organism evidence="1 2">
    <name type="scientific">Pterulicium gracile</name>
    <dbReference type="NCBI Taxonomy" id="1884261"/>
    <lineage>
        <taxon>Eukaryota</taxon>
        <taxon>Fungi</taxon>
        <taxon>Dikarya</taxon>
        <taxon>Basidiomycota</taxon>
        <taxon>Agaricomycotina</taxon>
        <taxon>Agaricomycetes</taxon>
        <taxon>Agaricomycetidae</taxon>
        <taxon>Agaricales</taxon>
        <taxon>Pleurotineae</taxon>
        <taxon>Pterulaceae</taxon>
        <taxon>Pterulicium</taxon>
    </lineage>
</organism>
<dbReference type="EMBL" id="ML178842">
    <property type="protein sequence ID" value="TFK98099.1"/>
    <property type="molecule type" value="Genomic_DNA"/>
</dbReference>
<gene>
    <name evidence="1" type="ORF">BDV98DRAFT_219464</name>
</gene>
<name>A0A5C3QAL8_9AGAR</name>
<evidence type="ECO:0000313" key="2">
    <source>
        <dbReference type="Proteomes" id="UP000305067"/>
    </source>
</evidence>
<dbReference type="AlphaFoldDB" id="A0A5C3QAL8"/>
<sequence length="313" mass="36253">MPSSSINHRIRARSSIKSPCYGYGCGLKDAKACCTLLSPFQLQQFDFSPHAYRTAKRVLKEGESNKSRIEDAIQRLRARRNQIRGVMKQNRALLAPIHRLPDEVLILIFEEASWKFCADIAFSPSFQRMAAPWVISRVCRRWRRVTLSGTCSHFWVNIDVQLYKANHHIPLDWYMWFVELQSARAGSMPLHISVDFRIKPQPHKPDVRRMVLSFISKNSLRCYSMRINQPPYAIFNDSPQLDALQVLDVRNIRSIANQERIFGTTSAPQLHTVTMVLANPTAIPIDWWENFTYFHLTSCSHSRRNSHCPSPRT</sequence>
<reference evidence="1 2" key="1">
    <citation type="journal article" date="2019" name="Nat. Ecol. Evol.">
        <title>Megaphylogeny resolves global patterns of mushroom evolution.</title>
        <authorList>
            <person name="Varga T."/>
            <person name="Krizsan K."/>
            <person name="Foldi C."/>
            <person name="Dima B."/>
            <person name="Sanchez-Garcia M."/>
            <person name="Sanchez-Ramirez S."/>
            <person name="Szollosi G.J."/>
            <person name="Szarkandi J.G."/>
            <person name="Papp V."/>
            <person name="Albert L."/>
            <person name="Andreopoulos W."/>
            <person name="Angelini C."/>
            <person name="Antonin V."/>
            <person name="Barry K.W."/>
            <person name="Bougher N.L."/>
            <person name="Buchanan P."/>
            <person name="Buyck B."/>
            <person name="Bense V."/>
            <person name="Catcheside P."/>
            <person name="Chovatia M."/>
            <person name="Cooper J."/>
            <person name="Damon W."/>
            <person name="Desjardin D."/>
            <person name="Finy P."/>
            <person name="Geml J."/>
            <person name="Haridas S."/>
            <person name="Hughes K."/>
            <person name="Justo A."/>
            <person name="Karasinski D."/>
            <person name="Kautmanova I."/>
            <person name="Kiss B."/>
            <person name="Kocsube S."/>
            <person name="Kotiranta H."/>
            <person name="LaButti K.M."/>
            <person name="Lechner B.E."/>
            <person name="Liimatainen K."/>
            <person name="Lipzen A."/>
            <person name="Lukacs Z."/>
            <person name="Mihaltcheva S."/>
            <person name="Morgado L.N."/>
            <person name="Niskanen T."/>
            <person name="Noordeloos M.E."/>
            <person name="Ohm R.A."/>
            <person name="Ortiz-Santana B."/>
            <person name="Ovrebo C."/>
            <person name="Racz N."/>
            <person name="Riley R."/>
            <person name="Savchenko A."/>
            <person name="Shiryaev A."/>
            <person name="Soop K."/>
            <person name="Spirin V."/>
            <person name="Szebenyi C."/>
            <person name="Tomsovsky M."/>
            <person name="Tulloss R.E."/>
            <person name="Uehling J."/>
            <person name="Grigoriev I.V."/>
            <person name="Vagvolgyi C."/>
            <person name="Papp T."/>
            <person name="Martin F.M."/>
            <person name="Miettinen O."/>
            <person name="Hibbett D.S."/>
            <person name="Nagy L.G."/>
        </authorList>
    </citation>
    <scope>NUCLEOTIDE SEQUENCE [LARGE SCALE GENOMIC DNA]</scope>
    <source>
        <strain evidence="1 2">CBS 309.79</strain>
    </source>
</reference>
<dbReference type="OrthoDB" id="3051796at2759"/>
<proteinExistence type="predicted"/>
<dbReference type="STRING" id="1884261.A0A5C3QAL8"/>
<protein>
    <recommendedName>
        <fullName evidence="3">F-box domain-containing protein</fullName>
    </recommendedName>
</protein>